<reference evidence="3" key="1">
    <citation type="journal article" date="2019" name="Int. J. Syst. Evol. Microbiol.">
        <title>The Global Catalogue of Microorganisms (GCM) 10K type strain sequencing project: providing services to taxonomists for standard genome sequencing and annotation.</title>
        <authorList>
            <consortium name="The Broad Institute Genomics Platform"/>
            <consortium name="The Broad Institute Genome Sequencing Center for Infectious Disease"/>
            <person name="Wu L."/>
            <person name="Ma J."/>
        </authorList>
    </citation>
    <scope>NUCLEOTIDE SEQUENCE [LARGE SCALE GENOMIC DNA]</scope>
    <source>
        <strain evidence="3">CGMCC 1.13666</strain>
    </source>
</reference>
<evidence type="ECO:0008006" key="4">
    <source>
        <dbReference type="Google" id="ProtNLM"/>
    </source>
</evidence>
<keyword evidence="3" id="KW-1185">Reference proteome</keyword>
<dbReference type="Proteomes" id="UP001596411">
    <property type="component" value="Unassembled WGS sequence"/>
</dbReference>
<protein>
    <recommendedName>
        <fullName evidence="4">DUF904 domain-containing protein</fullName>
    </recommendedName>
</protein>
<feature type="non-terminal residue" evidence="2">
    <location>
        <position position="68"/>
    </location>
</feature>
<evidence type="ECO:0000313" key="2">
    <source>
        <dbReference type="EMBL" id="MFC7090555.1"/>
    </source>
</evidence>
<dbReference type="RefSeq" id="WP_379729987.1">
    <property type="nucleotide sequence ID" value="NZ_JBHSZP010000027.1"/>
</dbReference>
<evidence type="ECO:0000313" key="3">
    <source>
        <dbReference type="Proteomes" id="UP001596411"/>
    </source>
</evidence>
<accession>A0ABW2EZC2</accession>
<gene>
    <name evidence="2" type="ORF">ACFQH5_13440</name>
</gene>
<dbReference type="EMBL" id="JBHSZP010000027">
    <property type="protein sequence ID" value="MFC7090555.1"/>
    <property type="molecule type" value="Genomic_DNA"/>
</dbReference>
<name>A0ABW2EZC2_9GAMM</name>
<proteinExistence type="predicted"/>
<feature type="coiled-coil region" evidence="1">
    <location>
        <begin position="6"/>
        <end position="47"/>
    </location>
</feature>
<sequence>MTTDAFDLLEQRNIELEAEKESLLLELAHTQGERDAAIRRAQVAEDERDALAAHVERLHSFIEHAPAG</sequence>
<keyword evidence="1" id="KW-0175">Coiled coil</keyword>
<evidence type="ECO:0000256" key="1">
    <source>
        <dbReference type="SAM" id="Coils"/>
    </source>
</evidence>
<organism evidence="2 3">
    <name type="scientific">Halomonas salifodinae</name>
    <dbReference type="NCBI Taxonomy" id="438745"/>
    <lineage>
        <taxon>Bacteria</taxon>
        <taxon>Pseudomonadati</taxon>
        <taxon>Pseudomonadota</taxon>
        <taxon>Gammaproteobacteria</taxon>
        <taxon>Oceanospirillales</taxon>
        <taxon>Halomonadaceae</taxon>
        <taxon>Halomonas</taxon>
    </lineage>
</organism>
<comment type="caution">
    <text evidence="2">The sequence shown here is derived from an EMBL/GenBank/DDBJ whole genome shotgun (WGS) entry which is preliminary data.</text>
</comment>